<sequence length="64" mass="7253">MEEMNIQCPYCLQAITVLVDTGVYEYTTLIDDCEVCCRPIEISYSVEDGRVSSLSYNSIEGNEF</sequence>
<gene>
    <name evidence="2" type="ORF">GBG18_08480</name>
    <name evidence="1" type="ORF">GBG19_03605</name>
</gene>
<dbReference type="EMBL" id="WFKK01000006">
    <property type="protein sequence ID" value="KAB7890323.1"/>
    <property type="molecule type" value="Genomic_DNA"/>
</dbReference>
<dbReference type="InterPro" id="IPR025990">
    <property type="entry name" value="zinc_ribbon_bacterial"/>
</dbReference>
<evidence type="ECO:0000313" key="3">
    <source>
        <dbReference type="Proteomes" id="UP000461010"/>
    </source>
</evidence>
<dbReference type="RefSeq" id="WP_152190186.1">
    <property type="nucleotide sequence ID" value="NZ_WFKI01000083.1"/>
</dbReference>
<dbReference type="Proteomes" id="UP000472839">
    <property type="component" value="Unassembled WGS sequence"/>
</dbReference>
<dbReference type="AlphaFoldDB" id="A0A6L4WV45"/>
<evidence type="ECO:0000313" key="4">
    <source>
        <dbReference type="Proteomes" id="UP000472839"/>
    </source>
</evidence>
<comment type="caution">
    <text evidence="1">The sequence shown here is derived from an EMBL/GenBank/DDBJ whole genome shotgun (WGS) entry which is preliminary data.</text>
</comment>
<protein>
    <submittedName>
        <fullName evidence="1">CPXCG motif-containing cysteine-rich protein</fullName>
    </submittedName>
</protein>
<evidence type="ECO:0000313" key="2">
    <source>
        <dbReference type="EMBL" id="KAB7890553.1"/>
    </source>
</evidence>
<reference evidence="3 4" key="1">
    <citation type="submission" date="2019-10" db="EMBL/GenBank/DDBJ databases">
        <title>Poseidonibacter ostreae sp. nov., isolated from the gut of the Ostrea denselamellosa.</title>
        <authorList>
            <person name="Choi A."/>
        </authorList>
    </citation>
    <scope>NUCLEOTIDE SEQUENCE [LARGE SCALE GENOMIC DNA]</scope>
    <source>
        <strain evidence="1 4">SJOD-M-33</strain>
        <strain evidence="2 3">SJOD-M-5</strain>
    </source>
</reference>
<accession>A0A6L4WV45</accession>
<keyword evidence="3" id="KW-1185">Reference proteome</keyword>
<proteinExistence type="predicted"/>
<evidence type="ECO:0000313" key="1">
    <source>
        <dbReference type="EMBL" id="KAB7890323.1"/>
    </source>
</evidence>
<dbReference type="Proteomes" id="UP000461010">
    <property type="component" value="Unassembled WGS sequence"/>
</dbReference>
<dbReference type="Pfam" id="PF14255">
    <property type="entry name" value="Zn_ribbon_21"/>
    <property type="match status" value="1"/>
</dbReference>
<name>A0A6L4WV45_9BACT</name>
<organism evidence="1 4">
    <name type="scientific">Poseidonibacter ostreae</name>
    <dbReference type="NCBI Taxonomy" id="2654171"/>
    <lineage>
        <taxon>Bacteria</taxon>
        <taxon>Pseudomonadati</taxon>
        <taxon>Campylobacterota</taxon>
        <taxon>Epsilonproteobacteria</taxon>
        <taxon>Campylobacterales</taxon>
        <taxon>Arcobacteraceae</taxon>
        <taxon>Poseidonibacter</taxon>
    </lineage>
</organism>
<dbReference type="EMBL" id="WFKJ01000023">
    <property type="protein sequence ID" value="KAB7890553.1"/>
    <property type="molecule type" value="Genomic_DNA"/>
</dbReference>